<dbReference type="EMBL" id="JAGGJB010000006">
    <property type="protein sequence ID" value="MDN7125508.1"/>
    <property type="molecule type" value="Genomic_DNA"/>
</dbReference>
<evidence type="ECO:0000313" key="3">
    <source>
        <dbReference type="EMBL" id="MDN7130266.1"/>
    </source>
</evidence>
<keyword evidence="4" id="KW-1185">Reference proteome</keyword>
<name>A0AAW7R314_9GAMM</name>
<organism evidence="2 5">
    <name type="scientific">Pseudidiomarina terrestris</name>
    <dbReference type="NCBI Taxonomy" id="2820060"/>
    <lineage>
        <taxon>Bacteria</taxon>
        <taxon>Pseudomonadati</taxon>
        <taxon>Pseudomonadota</taxon>
        <taxon>Gammaproteobacteria</taxon>
        <taxon>Alteromonadales</taxon>
        <taxon>Idiomarinaceae</taxon>
        <taxon>Pseudidiomarina</taxon>
    </lineage>
</organism>
<dbReference type="RefSeq" id="WP_301775027.1">
    <property type="nucleotide sequence ID" value="NZ_JAGGJB010000006.1"/>
</dbReference>
<feature type="domain" description="Transcriptional regulator AbiEi antitoxin N-terminal" evidence="1">
    <location>
        <begin position="6"/>
        <end position="97"/>
    </location>
</feature>
<evidence type="ECO:0000313" key="2">
    <source>
        <dbReference type="EMBL" id="MDN7125508.1"/>
    </source>
</evidence>
<sequence>MSADISSKLNRLLSTQPSGIVLCSSWLVENGYSLDLQQRYKKSQWFESIGAGALIRYGDHVDYLGGLHAMQTQLDLSVHPGGKTALGLQGKAHYLEFSAKHAQLFGAQGEHVPLWFKKRDWSVDVKCTLSNFLPAEIGLTEITHKQFTVKVSDPARAIMECLYLAPKSQSLLEAYELMEGLNNLRPASVQKLLEVCNSVKVKRLFLYMADKANHAWMQYLDLSRVNLGTGKRAIVASGVYIAKYQITVPKELESME</sequence>
<dbReference type="Proteomes" id="UP001169492">
    <property type="component" value="Unassembled WGS sequence"/>
</dbReference>
<dbReference type="Pfam" id="PF11459">
    <property type="entry name" value="AbiEi_3"/>
    <property type="match status" value="1"/>
</dbReference>
<dbReference type="InterPro" id="IPR021561">
    <property type="entry name" value="AbiEi_3"/>
</dbReference>
<proteinExistence type="predicted"/>
<comment type="caution">
    <text evidence="2">The sequence shown here is derived from an EMBL/GenBank/DDBJ whole genome shotgun (WGS) entry which is preliminary data.</text>
</comment>
<dbReference type="AlphaFoldDB" id="A0AAW7R314"/>
<gene>
    <name evidence="2" type="ORF">J6I90_11490</name>
    <name evidence="3" type="ORF">J6I92_10305</name>
</gene>
<dbReference type="EMBL" id="JAGGJC010000004">
    <property type="protein sequence ID" value="MDN7130266.1"/>
    <property type="molecule type" value="Genomic_DNA"/>
</dbReference>
<dbReference type="Pfam" id="PF17194">
    <property type="entry name" value="AbiEi_3_N"/>
    <property type="match status" value="1"/>
</dbReference>
<accession>A0AAW7R314</accession>
<evidence type="ECO:0000313" key="5">
    <source>
        <dbReference type="Proteomes" id="UP001169492"/>
    </source>
</evidence>
<dbReference type="InterPro" id="IPR033455">
    <property type="entry name" value="AbiEi_3_N"/>
</dbReference>
<evidence type="ECO:0000313" key="4">
    <source>
        <dbReference type="Proteomes" id="UP001169491"/>
    </source>
</evidence>
<protein>
    <submittedName>
        <fullName evidence="2">Type IV toxin-antitoxin system AbiEi family antitoxin</fullName>
    </submittedName>
</protein>
<dbReference type="Proteomes" id="UP001169491">
    <property type="component" value="Unassembled WGS sequence"/>
</dbReference>
<reference evidence="4 5" key="1">
    <citation type="submission" date="2021-03" db="EMBL/GenBank/DDBJ databases">
        <title>Pseudidiomarina terrestris, a new bacterium isolated from saline soil.</title>
        <authorList>
            <person name="Galisteo C."/>
            <person name="De La Haba R."/>
            <person name="Sanchez-Porro C."/>
            <person name="Ventosa A."/>
        </authorList>
    </citation>
    <scope>NUCLEOTIDE SEQUENCE [LARGE SCALE GENOMIC DNA]</scope>
    <source>
        <strain evidence="2 5">1APP75-32.1</strain>
        <strain evidence="4">1APR75-15</strain>
        <strain evidence="3">1ASR75-15</strain>
    </source>
</reference>
<evidence type="ECO:0000259" key="1">
    <source>
        <dbReference type="Pfam" id="PF17194"/>
    </source>
</evidence>